<gene>
    <name evidence="2" type="ORF">J5V96_11250</name>
</gene>
<dbReference type="SMART" id="SM00418">
    <property type="entry name" value="HTH_ARSR"/>
    <property type="match status" value="1"/>
</dbReference>
<dbReference type="InterPro" id="IPR036390">
    <property type="entry name" value="WH_DNA-bd_sf"/>
</dbReference>
<dbReference type="EMBL" id="JAGFOA010000004">
    <property type="protein sequence ID" value="MBO3664085.1"/>
    <property type="molecule type" value="Genomic_DNA"/>
</dbReference>
<organism evidence="2 3">
    <name type="scientific">Microbacterium stercoris</name>
    <dbReference type="NCBI Taxonomy" id="2820289"/>
    <lineage>
        <taxon>Bacteria</taxon>
        <taxon>Bacillati</taxon>
        <taxon>Actinomycetota</taxon>
        <taxon>Actinomycetes</taxon>
        <taxon>Micrococcales</taxon>
        <taxon>Microbacteriaceae</taxon>
        <taxon>Microbacterium</taxon>
    </lineage>
</organism>
<protein>
    <submittedName>
        <fullName evidence="2">Helix-turn-helix transcriptional regulator</fullName>
    </submittedName>
</protein>
<evidence type="ECO:0000259" key="1">
    <source>
        <dbReference type="SMART" id="SM00418"/>
    </source>
</evidence>
<dbReference type="InterPro" id="IPR001845">
    <property type="entry name" value="HTH_ArsR_DNA-bd_dom"/>
</dbReference>
<evidence type="ECO:0000313" key="2">
    <source>
        <dbReference type="EMBL" id="MBO3664085.1"/>
    </source>
</evidence>
<dbReference type="InterPro" id="IPR036388">
    <property type="entry name" value="WH-like_DNA-bd_sf"/>
</dbReference>
<reference evidence="2" key="1">
    <citation type="submission" date="2021-03" db="EMBL/GenBank/DDBJ databases">
        <title>Microbacterium sp. nov., a novel actinobacterium isolated from cow dung.</title>
        <authorList>
            <person name="Zhang L."/>
        </authorList>
    </citation>
    <scope>NUCLEOTIDE SEQUENCE</scope>
    <source>
        <strain evidence="2">NEAU-LLB</strain>
    </source>
</reference>
<name>A0A939QKY4_9MICO</name>
<comment type="caution">
    <text evidence="2">The sequence shown here is derived from an EMBL/GenBank/DDBJ whole genome shotgun (WGS) entry which is preliminary data.</text>
</comment>
<dbReference type="SUPFAM" id="SSF46785">
    <property type="entry name" value="Winged helix' DNA-binding domain"/>
    <property type="match status" value="1"/>
</dbReference>
<dbReference type="CDD" id="cd00090">
    <property type="entry name" value="HTH_ARSR"/>
    <property type="match status" value="1"/>
</dbReference>
<dbReference type="Gene3D" id="1.10.10.10">
    <property type="entry name" value="Winged helix-like DNA-binding domain superfamily/Winged helix DNA-binding domain"/>
    <property type="match status" value="1"/>
</dbReference>
<dbReference type="InterPro" id="IPR011991">
    <property type="entry name" value="ArsR-like_HTH"/>
</dbReference>
<proteinExistence type="predicted"/>
<dbReference type="GO" id="GO:0003700">
    <property type="term" value="F:DNA-binding transcription factor activity"/>
    <property type="evidence" value="ECO:0007669"/>
    <property type="project" value="InterPro"/>
</dbReference>
<accession>A0A939QKY4</accession>
<dbReference type="Pfam" id="PF12840">
    <property type="entry name" value="HTH_20"/>
    <property type="match status" value="1"/>
</dbReference>
<evidence type="ECO:0000313" key="3">
    <source>
        <dbReference type="Proteomes" id="UP000680132"/>
    </source>
</evidence>
<dbReference type="Proteomes" id="UP000680132">
    <property type="component" value="Unassembled WGS sequence"/>
</dbReference>
<dbReference type="RefSeq" id="WP_208503807.1">
    <property type="nucleotide sequence ID" value="NZ_JAGFOA010000004.1"/>
</dbReference>
<dbReference type="AlphaFoldDB" id="A0A939QKY4"/>
<sequence>MDENEKPRERRVLGVAELRALGHPLRMRIFDILSQHGPQTSSTLAELTGESSGSTSYHLRILAKQDLIREIPERSVGRERWWERPRGQTSWGDTEETRTPAGRAALQAATSEFHRLRNEDTTDFFTRRVDREPEEWRDVSSSFTTTTRMTAAQLGELAERIEALITEAGERHRDQEGDDVRVVSIRADLFPLSPLGGAS</sequence>
<feature type="domain" description="HTH arsR-type" evidence="1">
    <location>
        <begin position="16"/>
        <end position="130"/>
    </location>
</feature>
<keyword evidence="3" id="KW-1185">Reference proteome</keyword>